<reference evidence="1" key="2">
    <citation type="submission" date="2021-09" db="EMBL/GenBank/DDBJ databases">
        <authorList>
            <person name="Gilroy R."/>
        </authorList>
    </citation>
    <scope>NUCLEOTIDE SEQUENCE</scope>
    <source>
        <strain evidence="1">1647</strain>
    </source>
</reference>
<proteinExistence type="predicted"/>
<sequence length="69" mass="7335">MSRKKNTAPTPVLASPVDWKTATGSIPAVRITGLLHAIYVGPDDLPRLKHAVDTAMARLDAQQAEEVGS</sequence>
<organism evidence="1 2">
    <name type="scientific">Brachybacterium paraconglomeratum</name>
    <dbReference type="NCBI Taxonomy" id="173362"/>
    <lineage>
        <taxon>Bacteria</taxon>
        <taxon>Bacillati</taxon>
        <taxon>Actinomycetota</taxon>
        <taxon>Actinomycetes</taxon>
        <taxon>Micrococcales</taxon>
        <taxon>Dermabacteraceae</taxon>
        <taxon>Brachybacterium</taxon>
    </lineage>
</organism>
<accession>A0A921KQH9</accession>
<dbReference type="AlphaFoldDB" id="A0A921KQH9"/>
<evidence type="ECO:0000313" key="2">
    <source>
        <dbReference type="Proteomes" id="UP000775129"/>
    </source>
</evidence>
<reference evidence="1" key="1">
    <citation type="journal article" date="2021" name="PeerJ">
        <title>Extensive microbial diversity within the chicken gut microbiome revealed by metagenomics and culture.</title>
        <authorList>
            <person name="Gilroy R."/>
            <person name="Ravi A."/>
            <person name="Getino M."/>
            <person name="Pursley I."/>
            <person name="Horton D.L."/>
            <person name="Alikhan N.F."/>
            <person name="Baker D."/>
            <person name="Gharbi K."/>
            <person name="Hall N."/>
            <person name="Watson M."/>
            <person name="Adriaenssens E.M."/>
            <person name="Foster-Nyarko E."/>
            <person name="Jarju S."/>
            <person name="Secka A."/>
            <person name="Antonio M."/>
            <person name="Oren A."/>
            <person name="Chaudhuri R.R."/>
            <person name="La Ragione R."/>
            <person name="Hildebrand F."/>
            <person name="Pallen M.J."/>
        </authorList>
    </citation>
    <scope>NUCLEOTIDE SEQUENCE</scope>
    <source>
        <strain evidence="1">1647</strain>
    </source>
</reference>
<dbReference type="Proteomes" id="UP000775129">
    <property type="component" value="Unassembled WGS sequence"/>
</dbReference>
<comment type="caution">
    <text evidence="1">The sequence shown here is derived from an EMBL/GenBank/DDBJ whole genome shotgun (WGS) entry which is preliminary data.</text>
</comment>
<gene>
    <name evidence="1" type="ORF">K8W24_07100</name>
</gene>
<dbReference type="EMBL" id="DYWO01000208">
    <property type="protein sequence ID" value="HJF49553.1"/>
    <property type="molecule type" value="Genomic_DNA"/>
</dbReference>
<protein>
    <submittedName>
        <fullName evidence="1">Uncharacterized protein</fullName>
    </submittedName>
</protein>
<name>A0A921KQH9_9MICO</name>
<evidence type="ECO:0000313" key="1">
    <source>
        <dbReference type="EMBL" id="HJF49553.1"/>
    </source>
</evidence>